<evidence type="ECO:0000313" key="2">
    <source>
        <dbReference type="EMBL" id="CAL7938138.1"/>
    </source>
</evidence>
<dbReference type="InterPro" id="IPR036188">
    <property type="entry name" value="FAD/NAD-bd_sf"/>
</dbReference>
<dbReference type="InterPro" id="IPR050281">
    <property type="entry name" value="Flavin_monoamine_oxidase"/>
</dbReference>
<evidence type="ECO:0000259" key="1">
    <source>
        <dbReference type="Pfam" id="PF01593"/>
    </source>
</evidence>
<accession>A0ABP1NDN5</accession>
<protein>
    <recommendedName>
        <fullName evidence="1">Amine oxidase domain-containing protein</fullName>
    </recommendedName>
</protein>
<dbReference type="PANTHER" id="PTHR10742:SF398">
    <property type="entry name" value="AMINE OXIDASE DOMAIN-CONTAINING PROTEIN-RELATED"/>
    <property type="match status" value="1"/>
</dbReference>
<sequence length="246" mass="28029">MDNDFNCPLALNTSDNTRILADCVIITCSLGYLKENYKKMFIPSLPTPYKEGIECLGFGLINKIFLDFGVPWWGPNTEGFQLLWNEGMCFNKKLATWTRDLTGFDVLPNHEAVLLGWIGGRGAYTVETLSEQQIATDCENLLKHYLKLDKISPVKRCLRTRWNANKYVRGSYSHITTRCDAKEITPRRLSEPIWGKVVKGHESKYVPIIMFAGEATHENFYSTTHGAYDTGVKQAQIFLQHHVTKS</sequence>
<dbReference type="SUPFAM" id="SSF54373">
    <property type="entry name" value="FAD-linked reductases, C-terminal domain"/>
    <property type="match status" value="1"/>
</dbReference>
<dbReference type="EMBL" id="CAXAJV020001288">
    <property type="protein sequence ID" value="CAL7938138.1"/>
    <property type="molecule type" value="Genomic_DNA"/>
</dbReference>
<organism evidence="2 3">
    <name type="scientific">Xylocopa violacea</name>
    <name type="common">Violet carpenter bee</name>
    <name type="synonym">Apis violacea</name>
    <dbReference type="NCBI Taxonomy" id="135666"/>
    <lineage>
        <taxon>Eukaryota</taxon>
        <taxon>Metazoa</taxon>
        <taxon>Ecdysozoa</taxon>
        <taxon>Arthropoda</taxon>
        <taxon>Hexapoda</taxon>
        <taxon>Insecta</taxon>
        <taxon>Pterygota</taxon>
        <taxon>Neoptera</taxon>
        <taxon>Endopterygota</taxon>
        <taxon>Hymenoptera</taxon>
        <taxon>Apocrita</taxon>
        <taxon>Aculeata</taxon>
        <taxon>Apoidea</taxon>
        <taxon>Anthophila</taxon>
        <taxon>Apidae</taxon>
        <taxon>Xylocopa</taxon>
        <taxon>Xylocopa</taxon>
    </lineage>
</organism>
<name>A0ABP1NDN5_XYLVO</name>
<comment type="caution">
    <text evidence="2">The sequence shown here is derived from an EMBL/GenBank/DDBJ whole genome shotgun (WGS) entry which is preliminary data.</text>
</comment>
<feature type="domain" description="Amine oxidase" evidence="1">
    <location>
        <begin position="10"/>
        <end position="236"/>
    </location>
</feature>
<keyword evidence="3" id="KW-1185">Reference proteome</keyword>
<reference evidence="2 3" key="1">
    <citation type="submission" date="2024-08" db="EMBL/GenBank/DDBJ databases">
        <authorList>
            <person name="Will J Nash"/>
            <person name="Angela Man"/>
            <person name="Seanna McTaggart"/>
            <person name="Kendall Baker"/>
            <person name="Tom Barker"/>
            <person name="Leah Catchpole"/>
            <person name="Alex Durrant"/>
            <person name="Karim Gharbi"/>
            <person name="Naomi Irish"/>
            <person name="Gemy Kaithakottil"/>
            <person name="Debby Ku"/>
            <person name="Aaliyah Providence"/>
            <person name="Felix Shaw"/>
            <person name="David Swarbreck"/>
            <person name="Chris Watkins"/>
            <person name="Ann M. McCartney"/>
            <person name="Giulio Formenti"/>
            <person name="Alice Mouton"/>
            <person name="Noel Vella"/>
            <person name="Bjorn M von Reumont"/>
            <person name="Adriana Vella"/>
            <person name="Wilfried Haerty"/>
        </authorList>
    </citation>
    <scope>NUCLEOTIDE SEQUENCE [LARGE SCALE GENOMIC DNA]</scope>
</reference>
<dbReference type="Pfam" id="PF01593">
    <property type="entry name" value="Amino_oxidase"/>
    <property type="match status" value="1"/>
</dbReference>
<evidence type="ECO:0000313" key="3">
    <source>
        <dbReference type="Proteomes" id="UP001642520"/>
    </source>
</evidence>
<dbReference type="SUPFAM" id="SSF51905">
    <property type="entry name" value="FAD/NAD(P)-binding domain"/>
    <property type="match status" value="1"/>
</dbReference>
<proteinExistence type="predicted"/>
<dbReference type="InterPro" id="IPR002937">
    <property type="entry name" value="Amino_oxidase"/>
</dbReference>
<dbReference type="Proteomes" id="UP001642520">
    <property type="component" value="Unassembled WGS sequence"/>
</dbReference>
<gene>
    <name evidence="2" type="ORF">XYLVIOL_LOCUS3109</name>
</gene>
<dbReference type="PANTHER" id="PTHR10742">
    <property type="entry name" value="FLAVIN MONOAMINE OXIDASE"/>
    <property type="match status" value="1"/>
</dbReference>
<dbReference type="Gene3D" id="3.90.660.10">
    <property type="match status" value="1"/>
</dbReference>